<accession>A0A8R1UA70</accession>
<reference evidence="1" key="2">
    <citation type="submission" date="2022-06" db="UniProtKB">
        <authorList>
            <consortium name="EnsemblMetazoa"/>
        </authorList>
    </citation>
    <scope>IDENTIFICATION</scope>
    <source>
        <strain evidence="1">PS312</strain>
    </source>
</reference>
<dbReference type="AlphaFoldDB" id="A0A454Y0B4"/>
<evidence type="ECO:0000313" key="2">
    <source>
        <dbReference type="Proteomes" id="UP000005239"/>
    </source>
</evidence>
<accession>A0A454Y0B4</accession>
<sequence>MTATVSMADLPPDVILKILEAGQESPDVILKILEAGQESPDVILKILEAGQEAIGSVKLLSHEWLLSSEEHLNDRKKLPALDSFRWHISDKGTTTLSMRYPAKYHHYFGINNWQFGPIPYGVDPKQIVKVDSRPLAAKVVAREVFAPRLNKLFGRCSRVGLLELCFDVFEQEAEVDIVQIALRNVPVRELALMRQRELDDQAMDAINDLVDALCPTVGIVISAMDYEVDGLRSRSFYLFLRKLFKRVSTVKFIFGTDGSRPQPFWQDVINSLMNALKVRVTLELEKFDNGKGRVALKFEERQED</sequence>
<organism evidence="1 2">
    <name type="scientific">Pristionchus pacificus</name>
    <name type="common">Parasitic nematode worm</name>
    <dbReference type="NCBI Taxonomy" id="54126"/>
    <lineage>
        <taxon>Eukaryota</taxon>
        <taxon>Metazoa</taxon>
        <taxon>Ecdysozoa</taxon>
        <taxon>Nematoda</taxon>
        <taxon>Chromadorea</taxon>
        <taxon>Rhabditida</taxon>
        <taxon>Rhabditina</taxon>
        <taxon>Diplogasteromorpha</taxon>
        <taxon>Diplogasteroidea</taxon>
        <taxon>Neodiplogasteridae</taxon>
        <taxon>Pristionchus</taxon>
    </lineage>
</organism>
<keyword evidence="2" id="KW-1185">Reference proteome</keyword>
<dbReference type="Proteomes" id="UP000005239">
    <property type="component" value="Unassembled WGS sequence"/>
</dbReference>
<protein>
    <submittedName>
        <fullName evidence="1">Uncharacterized protein</fullName>
    </submittedName>
</protein>
<evidence type="ECO:0000313" key="1">
    <source>
        <dbReference type="EnsemblMetazoa" id="PPA10195.1"/>
    </source>
</evidence>
<proteinExistence type="predicted"/>
<gene>
    <name evidence="1" type="primary">WBGene00099749</name>
</gene>
<dbReference type="EnsemblMetazoa" id="PPA10195.1">
    <property type="protein sequence ID" value="PPA10195.1"/>
    <property type="gene ID" value="WBGene00099749"/>
</dbReference>
<name>A0A454Y0B4_PRIPA</name>
<reference evidence="2" key="1">
    <citation type="journal article" date="2008" name="Nat. Genet.">
        <title>The Pristionchus pacificus genome provides a unique perspective on nematode lifestyle and parasitism.</title>
        <authorList>
            <person name="Dieterich C."/>
            <person name="Clifton S.W."/>
            <person name="Schuster L.N."/>
            <person name="Chinwalla A."/>
            <person name="Delehaunty K."/>
            <person name="Dinkelacker I."/>
            <person name="Fulton L."/>
            <person name="Fulton R."/>
            <person name="Godfrey J."/>
            <person name="Minx P."/>
            <person name="Mitreva M."/>
            <person name="Roeseler W."/>
            <person name="Tian H."/>
            <person name="Witte H."/>
            <person name="Yang S.P."/>
            <person name="Wilson R.K."/>
            <person name="Sommer R.J."/>
        </authorList>
    </citation>
    <scope>NUCLEOTIDE SEQUENCE [LARGE SCALE GENOMIC DNA]</scope>
    <source>
        <strain evidence="2">PS312</strain>
    </source>
</reference>